<dbReference type="PANTHER" id="PTHR48100">
    <property type="entry name" value="BROAD-SPECIFICITY PHOSPHATASE YOR283W-RELATED"/>
    <property type="match status" value="1"/>
</dbReference>
<feature type="active site" description="Proton donor/acceptor" evidence="1">
    <location>
        <position position="98"/>
    </location>
</feature>
<dbReference type="OrthoDB" id="9781415at2"/>
<proteinExistence type="predicted"/>
<dbReference type="PANTHER" id="PTHR48100:SF1">
    <property type="entry name" value="HISTIDINE PHOSPHATASE FAMILY PROTEIN-RELATED"/>
    <property type="match status" value="1"/>
</dbReference>
<evidence type="ECO:0000313" key="4">
    <source>
        <dbReference type="Proteomes" id="UP000007383"/>
    </source>
</evidence>
<dbReference type="STRING" id="889378.Spiaf_2755"/>
<evidence type="ECO:0000256" key="1">
    <source>
        <dbReference type="PIRSR" id="PIRSR613078-1"/>
    </source>
</evidence>
<feature type="active site" description="Tele-phosphohistidine intermediate" evidence="1">
    <location>
        <position position="24"/>
    </location>
</feature>
<dbReference type="eggNOG" id="COG0406">
    <property type="taxonomic scope" value="Bacteria"/>
</dbReference>
<name>H9UMN6_SPIAZ</name>
<dbReference type="Gene3D" id="3.40.50.1240">
    <property type="entry name" value="Phosphoglycerate mutase-like"/>
    <property type="match status" value="1"/>
</dbReference>
<sequence>MPETFPIPDFHLLQKRLRVYFIRHGESEGNSQGILQGRQDYPLSELGREQCRAAATYLADRGIEHVLTSPLLRARETADIIASAAGLPQPVDNGNLVELDTGLFTGMTIREIEREYPAEWSAFHRDSWEAVPDAESIASLWGRAISVWNEIIETANQGPRHILAVTHGGLLQWIIKTSLGARPQWLPLMSTANCGIFEFLAHPVPQQEQNNAPPASADRAYYGSWITINASA</sequence>
<evidence type="ECO:0000313" key="3">
    <source>
        <dbReference type="EMBL" id="AFG38779.1"/>
    </source>
</evidence>
<dbReference type="Proteomes" id="UP000007383">
    <property type="component" value="Chromosome"/>
</dbReference>
<dbReference type="Pfam" id="PF00300">
    <property type="entry name" value="His_Phos_1"/>
    <property type="match status" value="1"/>
</dbReference>
<evidence type="ECO:0000256" key="2">
    <source>
        <dbReference type="PIRSR" id="PIRSR613078-2"/>
    </source>
</evidence>
<gene>
    <name evidence="3" type="ordered locus">Spiaf_2755</name>
</gene>
<dbReference type="KEGG" id="sfc:Spiaf_2755"/>
<dbReference type="InterPro" id="IPR050275">
    <property type="entry name" value="PGM_Phosphatase"/>
</dbReference>
<dbReference type="InterPro" id="IPR013078">
    <property type="entry name" value="His_Pase_superF_clade-1"/>
</dbReference>
<dbReference type="GO" id="GO:0005737">
    <property type="term" value="C:cytoplasm"/>
    <property type="evidence" value="ECO:0007669"/>
    <property type="project" value="TreeGrafter"/>
</dbReference>
<dbReference type="CDD" id="cd07067">
    <property type="entry name" value="HP_PGM_like"/>
    <property type="match status" value="1"/>
</dbReference>
<dbReference type="RefSeq" id="WP_014456761.1">
    <property type="nucleotide sequence ID" value="NC_017098.1"/>
</dbReference>
<dbReference type="SMART" id="SM00855">
    <property type="entry name" value="PGAM"/>
    <property type="match status" value="1"/>
</dbReference>
<dbReference type="AlphaFoldDB" id="H9UMN6"/>
<dbReference type="InterPro" id="IPR029033">
    <property type="entry name" value="His_PPase_superfam"/>
</dbReference>
<dbReference type="HOGENOM" id="CLU_033323_9_5_12"/>
<keyword evidence="4" id="KW-1185">Reference proteome</keyword>
<dbReference type="GO" id="GO:0016791">
    <property type="term" value="F:phosphatase activity"/>
    <property type="evidence" value="ECO:0007669"/>
    <property type="project" value="TreeGrafter"/>
</dbReference>
<reference evidence="4" key="1">
    <citation type="journal article" date="2013" name="Stand. Genomic Sci.">
        <title>Complete genome sequence of the halophilic bacterium Spirochaeta africana type strain (Z-7692(T)) from the alkaline Lake Magadi in the East African Rift.</title>
        <authorList>
            <person name="Liolos K."/>
            <person name="Abt B."/>
            <person name="Scheuner C."/>
            <person name="Teshima H."/>
            <person name="Held B."/>
            <person name="Lapidus A."/>
            <person name="Nolan M."/>
            <person name="Lucas S."/>
            <person name="Deshpande S."/>
            <person name="Cheng J.F."/>
            <person name="Tapia R."/>
            <person name="Goodwin L.A."/>
            <person name="Pitluck S."/>
            <person name="Pagani I."/>
            <person name="Ivanova N."/>
            <person name="Mavromatis K."/>
            <person name="Mikhailova N."/>
            <person name="Huntemann M."/>
            <person name="Pati A."/>
            <person name="Chen A."/>
            <person name="Palaniappan K."/>
            <person name="Land M."/>
            <person name="Rohde M."/>
            <person name="Tindall B.J."/>
            <person name="Detter J.C."/>
            <person name="Goker M."/>
            <person name="Bristow J."/>
            <person name="Eisen J.A."/>
            <person name="Markowitz V."/>
            <person name="Hugenholtz P."/>
            <person name="Woyke T."/>
            <person name="Klenk H.P."/>
            <person name="Kyrpides N.C."/>
        </authorList>
    </citation>
    <scope>NUCLEOTIDE SEQUENCE</scope>
    <source>
        <strain evidence="4">ATCC 700263 / DSM 8902 / Z-7692</strain>
    </source>
</reference>
<dbReference type="PATRIC" id="fig|889378.3.peg.2728"/>
<feature type="binding site" evidence="2">
    <location>
        <begin position="23"/>
        <end position="30"/>
    </location>
    <ligand>
        <name>substrate</name>
    </ligand>
</feature>
<accession>H9UMN6</accession>
<dbReference type="EMBL" id="CP003282">
    <property type="protein sequence ID" value="AFG38779.1"/>
    <property type="molecule type" value="Genomic_DNA"/>
</dbReference>
<dbReference type="SUPFAM" id="SSF53254">
    <property type="entry name" value="Phosphoglycerate mutase-like"/>
    <property type="match status" value="1"/>
</dbReference>
<organism evidence="3 4">
    <name type="scientific">Spirochaeta africana (strain ATCC 700263 / DSM 8902 / Z-7692)</name>
    <dbReference type="NCBI Taxonomy" id="889378"/>
    <lineage>
        <taxon>Bacteria</taxon>
        <taxon>Pseudomonadati</taxon>
        <taxon>Spirochaetota</taxon>
        <taxon>Spirochaetia</taxon>
        <taxon>Spirochaetales</taxon>
        <taxon>Spirochaetaceae</taxon>
        <taxon>Spirochaeta</taxon>
    </lineage>
</organism>
<protein>
    <submittedName>
        <fullName evidence="3">Fructose-2,6-bisphosphatase</fullName>
    </submittedName>
</protein>
<feature type="binding site" evidence="2">
    <location>
        <position position="73"/>
    </location>
    <ligand>
        <name>substrate</name>
    </ligand>
</feature>